<evidence type="ECO:0000313" key="3">
    <source>
        <dbReference type="Proteomes" id="UP000193118"/>
    </source>
</evidence>
<dbReference type="InterPro" id="IPR036895">
    <property type="entry name" value="Uracil-DNA_glycosylase-like_sf"/>
</dbReference>
<dbReference type="Gene3D" id="3.40.470.10">
    <property type="entry name" value="Uracil-DNA glycosylase-like domain"/>
    <property type="match status" value="1"/>
</dbReference>
<dbReference type="EMBL" id="MTBO01000121">
    <property type="protein sequence ID" value="OSI13056.1"/>
    <property type="molecule type" value="Genomic_DNA"/>
</dbReference>
<dbReference type="RefSeq" id="WP_346221991.1">
    <property type="nucleotide sequence ID" value="NZ_MTBO01000121.1"/>
</dbReference>
<sequence>TPSAEQIADALPQLQAELAAAQAQSVLFLGQIFEQPHHADIISGLCGNTPHFIIPHPARLLRQPQLKRNAWPELKKLKQILSG</sequence>
<reference evidence="3" key="1">
    <citation type="submission" date="2017-01" db="EMBL/GenBank/DDBJ databases">
        <authorList>
            <person name="Wolfgang W.J."/>
            <person name="Cole J."/>
            <person name="Wroblewski D."/>
            <person name="Mcginnis J."/>
            <person name="Musser K.A."/>
        </authorList>
    </citation>
    <scope>NUCLEOTIDE SEQUENCE [LARGE SCALE GENOMIC DNA]</scope>
    <source>
        <strain evidence="3">DSM 19151</strain>
    </source>
</reference>
<gene>
    <name evidence="2" type="ORF">BWD09_13515</name>
</gene>
<organism evidence="2 3">
    <name type="scientific">Neisseria dentiae</name>
    <dbReference type="NCBI Taxonomy" id="194197"/>
    <lineage>
        <taxon>Bacteria</taxon>
        <taxon>Pseudomonadati</taxon>
        <taxon>Pseudomonadota</taxon>
        <taxon>Betaproteobacteria</taxon>
        <taxon>Neisseriales</taxon>
        <taxon>Neisseriaceae</taxon>
        <taxon>Neisseria</taxon>
    </lineage>
</organism>
<evidence type="ECO:0000313" key="2">
    <source>
        <dbReference type="EMBL" id="OSI13056.1"/>
    </source>
</evidence>
<dbReference type="InterPro" id="IPR005122">
    <property type="entry name" value="Uracil-DNA_glycosylase-like"/>
</dbReference>
<dbReference type="Proteomes" id="UP000193118">
    <property type="component" value="Unassembled WGS sequence"/>
</dbReference>
<name>A0A1X3CZT9_9NEIS</name>
<evidence type="ECO:0000259" key="1">
    <source>
        <dbReference type="Pfam" id="PF03167"/>
    </source>
</evidence>
<protein>
    <submittedName>
        <fullName evidence="2">Uracil-DNA glycosylase</fullName>
    </submittedName>
</protein>
<accession>A0A1X3CZT9</accession>
<keyword evidence="3" id="KW-1185">Reference proteome</keyword>
<feature type="non-terminal residue" evidence="2">
    <location>
        <position position="1"/>
    </location>
</feature>
<dbReference type="AlphaFoldDB" id="A0A1X3CZT9"/>
<proteinExistence type="predicted"/>
<dbReference type="SUPFAM" id="SSF52141">
    <property type="entry name" value="Uracil-DNA glycosylase-like"/>
    <property type="match status" value="1"/>
</dbReference>
<feature type="domain" description="Uracil-DNA glycosylase-like" evidence="1">
    <location>
        <begin position="2"/>
        <end position="75"/>
    </location>
</feature>
<dbReference type="Pfam" id="PF03167">
    <property type="entry name" value="UDG"/>
    <property type="match status" value="1"/>
</dbReference>
<comment type="caution">
    <text evidence="2">The sequence shown here is derived from an EMBL/GenBank/DDBJ whole genome shotgun (WGS) entry which is preliminary data.</text>
</comment>